<dbReference type="AlphaFoldDB" id="A0AAF0CBV9"/>
<evidence type="ECO:0000313" key="3">
    <source>
        <dbReference type="Proteomes" id="UP000032352"/>
    </source>
</evidence>
<feature type="signal peptide" evidence="1">
    <location>
        <begin position="1"/>
        <end position="18"/>
    </location>
</feature>
<gene>
    <name evidence="2" type="ORF">SG34_011425</name>
</gene>
<keyword evidence="1" id="KW-0732">Signal</keyword>
<proteinExistence type="predicted"/>
<dbReference type="InterPro" id="IPR045500">
    <property type="entry name" value="DUF6491"/>
</dbReference>
<evidence type="ECO:0000313" key="2">
    <source>
        <dbReference type="EMBL" id="WDE07440.1"/>
    </source>
</evidence>
<keyword evidence="3" id="KW-1185">Reference proteome</keyword>
<organism evidence="2 3">
    <name type="scientific">Thalassomonas viridans</name>
    <dbReference type="NCBI Taxonomy" id="137584"/>
    <lineage>
        <taxon>Bacteria</taxon>
        <taxon>Pseudomonadati</taxon>
        <taxon>Pseudomonadota</taxon>
        <taxon>Gammaproteobacteria</taxon>
        <taxon>Alteromonadales</taxon>
        <taxon>Colwelliaceae</taxon>
        <taxon>Thalassomonas</taxon>
    </lineage>
</organism>
<reference evidence="2 3" key="1">
    <citation type="journal article" date="2015" name="Genome Announc.">
        <title>Draft Genome Sequences of Marine Isolates of Thalassomonas viridans and Thalassomonas actiniarum.</title>
        <authorList>
            <person name="Olonade I."/>
            <person name="van Zyl L.J."/>
            <person name="Trindade M."/>
        </authorList>
    </citation>
    <scope>NUCLEOTIDE SEQUENCE [LARGE SCALE GENOMIC DNA]</scope>
    <source>
        <strain evidence="2 3">XOM25</strain>
    </source>
</reference>
<sequence length="145" mass="16019">MKKIFFAVSLTAMLSACAATSTMTAQEKDAAYLDYIAEHQLESVDKVRSFTFKDWQSLSDKHLLVSTSLKKHYLLGLKHSCADLKFSQGIAVNRTSNSSLMAKFDSVTALRAPEIKCYIKSIHPVNKEQAMEIAAIGKPAESSEI</sequence>
<feature type="chain" id="PRO_5042080577" description="Lipoprotein" evidence="1">
    <location>
        <begin position="19"/>
        <end position="145"/>
    </location>
</feature>
<name>A0AAF0CBV9_9GAMM</name>
<dbReference type="RefSeq" id="WP_152647119.1">
    <property type="nucleotide sequence ID" value="NZ_CP059733.1"/>
</dbReference>
<evidence type="ECO:0000256" key="1">
    <source>
        <dbReference type="SAM" id="SignalP"/>
    </source>
</evidence>
<dbReference type="KEGG" id="tvd:SG34_011425"/>
<dbReference type="Proteomes" id="UP000032352">
    <property type="component" value="Chromosome"/>
</dbReference>
<protein>
    <recommendedName>
        <fullName evidence="4">Lipoprotein</fullName>
    </recommendedName>
</protein>
<dbReference type="PROSITE" id="PS51257">
    <property type="entry name" value="PROKAR_LIPOPROTEIN"/>
    <property type="match status" value="1"/>
</dbReference>
<reference evidence="2 3" key="2">
    <citation type="journal article" date="2022" name="Mar. Drugs">
        <title>Bioassay-Guided Fractionation Leads to the Detection of Cholic Acid Generated by the Rare Thalassomonas sp.</title>
        <authorList>
            <person name="Pheiffer F."/>
            <person name="Schneider Y.K."/>
            <person name="Hansen E.H."/>
            <person name="Andersen J.H."/>
            <person name="Isaksson J."/>
            <person name="Busche T."/>
            <person name="R C."/>
            <person name="Kalinowski J."/>
            <person name="Zyl L.V."/>
            <person name="Trindade M."/>
        </authorList>
    </citation>
    <scope>NUCLEOTIDE SEQUENCE [LARGE SCALE GENOMIC DNA]</scope>
    <source>
        <strain evidence="2 3">XOM25</strain>
    </source>
</reference>
<dbReference type="Pfam" id="PF20101">
    <property type="entry name" value="DUF6491"/>
    <property type="match status" value="1"/>
</dbReference>
<dbReference type="EMBL" id="CP059733">
    <property type="protein sequence ID" value="WDE07440.1"/>
    <property type="molecule type" value="Genomic_DNA"/>
</dbReference>
<accession>A0AAF0CBV9</accession>
<evidence type="ECO:0008006" key="4">
    <source>
        <dbReference type="Google" id="ProtNLM"/>
    </source>
</evidence>